<dbReference type="EMBL" id="JABEZY010000007">
    <property type="protein sequence ID" value="MBA0742143.1"/>
    <property type="molecule type" value="Genomic_DNA"/>
</dbReference>
<organism evidence="1 2">
    <name type="scientific">Gossypium gossypioides</name>
    <name type="common">Mexican cotton</name>
    <name type="synonym">Selera gossypioides</name>
    <dbReference type="NCBI Taxonomy" id="34282"/>
    <lineage>
        <taxon>Eukaryota</taxon>
        <taxon>Viridiplantae</taxon>
        <taxon>Streptophyta</taxon>
        <taxon>Embryophyta</taxon>
        <taxon>Tracheophyta</taxon>
        <taxon>Spermatophyta</taxon>
        <taxon>Magnoliopsida</taxon>
        <taxon>eudicotyledons</taxon>
        <taxon>Gunneridae</taxon>
        <taxon>Pentapetalae</taxon>
        <taxon>rosids</taxon>
        <taxon>malvids</taxon>
        <taxon>Malvales</taxon>
        <taxon>Malvaceae</taxon>
        <taxon>Malvoideae</taxon>
        <taxon>Gossypium</taxon>
    </lineage>
</organism>
<evidence type="ECO:0000313" key="1">
    <source>
        <dbReference type="EMBL" id="MBA0742143.1"/>
    </source>
</evidence>
<sequence length="37" mass="4159">MENEMAGLKLDDREEDVMLLPIDPTSQTLAYKFCLAG</sequence>
<name>A0A7J9C0Z9_GOSGO</name>
<accession>A0A7J9C0Z9</accession>
<dbReference type="AlphaFoldDB" id="A0A7J9C0Z9"/>
<dbReference type="OrthoDB" id="10404964at2759"/>
<protein>
    <submittedName>
        <fullName evidence="1">Uncharacterized protein</fullName>
    </submittedName>
</protein>
<reference evidence="1 2" key="1">
    <citation type="journal article" date="2019" name="Genome Biol. Evol.">
        <title>Insights into the evolution of the New World diploid cottons (Gossypium, subgenus Houzingenia) based on genome sequencing.</title>
        <authorList>
            <person name="Grover C.E."/>
            <person name="Arick M.A. 2nd"/>
            <person name="Thrash A."/>
            <person name="Conover J.L."/>
            <person name="Sanders W.S."/>
            <person name="Peterson D.G."/>
            <person name="Frelichowski J.E."/>
            <person name="Scheffler J.A."/>
            <person name="Scheffler B.E."/>
            <person name="Wendel J.F."/>
        </authorList>
    </citation>
    <scope>NUCLEOTIDE SEQUENCE [LARGE SCALE GENOMIC DNA]</scope>
    <source>
        <strain evidence="1">5</strain>
        <tissue evidence="1">Leaf</tissue>
    </source>
</reference>
<evidence type="ECO:0000313" key="2">
    <source>
        <dbReference type="Proteomes" id="UP000593579"/>
    </source>
</evidence>
<keyword evidence="2" id="KW-1185">Reference proteome</keyword>
<proteinExistence type="predicted"/>
<dbReference type="Proteomes" id="UP000593579">
    <property type="component" value="Unassembled WGS sequence"/>
</dbReference>
<comment type="caution">
    <text evidence="1">The sequence shown here is derived from an EMBL/GenBank/DDBJ whole genome shotgun (WGS) entry which is preliminary data.</text>
</comment>
<gene>
    <name evidence="1" type="ORF">Gogos_015239</name>
</gene>